<reference evidence="2" key="1">
    <citation type="journal article" date="2021" name="PeerJ">
        <title>Extensive microbial diversity within the chicken gut microbiome revealed by metagenomics and culture.</title>
        <authorList>
            <person name="Gilroy R."/>
            <person name="Ravi A."/>
            <person name="Getino M."/>
            <person name="Pursley I."/>
            <person name="Horton D.L."/>
            <person name="Alikhan N.F."/>
            <person name="Baker D."/>
            <person name="Gharbi K."/>
            <person name="Hall N."/>
            <person name="Watson M."/>
            <person name="Adriaenssens E.M."/>
            <person name="Foster-Nyarko E."/>
            <person name="Jarju S."/>
            <person name="Secka A."/>
            <person name="Antonio M."/>
            <person name="Oren A."/>
            <person name="Chaudhuri R.R."/>
            <person name="La Ragione R."/>
            <person name="Hildebrand F."/>
            <person name="Pallen M.J."/>
        </authorList>
    </citation>
    <scope>NUCLEOTIDE SEQUENCE</scope>
    <source>
        <strain evidence="2">ChiW4-1371</strain>
    </source>
</reference>
<comment type="caution">
    <text evidence="2">The sequence shown here is derived from an EMBL/GenBank/DDBJ whole genome shotgun (WGS) entry which is preliminary data.</text>
</comment>
<dbReference type="InterPro" id="IPR013046">
    <property type="entry name" value="GpV/Gp45"/>
</dbReference>
<dbReference type="Proteomes" id="UP000824176">
    <property type="component" value="Unassembled WGS sequence"/>
</dbReference>
<accession>A0A9D2KBF5</accession>
<proteinExistence type="predicted"/>
<evidence type="ECO:0000313" key="3">
    <source>
        <dbReference type="Proteomes" id="UP000824176"/>
    </source>
</evidence>
<gene>
    <name evidence="2" type="ORF">H9804_03880</name>
</gene>
<reference evidence="2" key="2">
    <citation type="submission" date="2021-04" db="EMBL/GenBank/DDBJ databases">
        <authorList>
            <person name="Gilroy R."/>
        </authorList>
    </citation>
    <scope>NUCLEOTIDE SEQUENCE</scope>
    <source>
        <strain evidence="2">ChiW4-1371</strain>
    </source>
</reference>
<dbReference type="NCBIfam" id="TIGR01644">
    <property type="entry name" value="phage_P2_V"/>
    <property type="match status" value="1"/>
</dbReference>
<sequence length="234" mass="25053">MKSQELLNIIKYGTVTEIKADAAQVKVAFKESGDVVSYYMPVLQSFAGKNNAYVLPSIDDVVVCLISPRGDAGVVLGSIYTGINKPLITDENKYNITFEDESSIEYDKKENLLKADIKGSAEIIIDKSITITITEDKEISAKNIKITAESEINIECKTANIKADSEANIEAGTVNLKGSKVNVGENAARGILHEGLIDWLSTHTHTGNMGSPTSPPVAPLISASCVSSTCKVSV</sequence>
<dbReference type="Pfam" id="PF04717">
    <property type="entry name" value="Phage_base_V"/>
    <property type="match status" value="1"/>
</dbReference>
<dbReference type="InterPro" id="IPR037026">
    <property type="entry name" value="Vgr_OB-fold_dom_sf"/>
</dbReference>
<name>A0A9D2KBF5_9BACT</name>
<dbReference type="Gene3D" id="2.40.50.230">
    <property type="entry name" value="Gp5 N-terminal domain"/>
    <property type="match status" value="1"/>
</dbReference>
<dbReference type="AlphaFoldDB" id="A0A9D2KBF5"/>
<organism evidence="2 3">
    <name type="scientific">Candidatus Mucispirillum faecigallinarum</name>
    <dbReference type="NCBI Taxonomy" id="2838699"/>
    <lineage>
        <taxon>Bacteria</taxon>
        <taxon>Pseudomonadati</taxon>
        <taxon>Deferribacterota</taxon>
        <taxon>Deferribacteres</taxon>
        <taxon>Deferribacterales</taxon>
        <taxon>Mucispirillaceae</taxon>
        <taxon>Mucispirillum</taxon>
    </lineage>
</organism>
<feature type="domain" description="Gp5/Type VI secretion system Vgr protein OB-fold" evidence="1">
    <location>
        <begin position="13"/>
        <end position="80"/>
    </location>
</feature>
<evidence type="ECO:0000313" key="2">
    <source>
        <dbReference type="EMBL" id="HIZ89061.1"/>
    </source>
</evidence>
<protein>
    <submittedName>
        <fullName evidence="2">Phage baseplate assembly protein V</fullName>
    </submittedName>
</protein>
<dbReference type="EMBL" id="DXAQ01000059">
    <property type="protein sequence ID" value="HIZ89061.1"/>
    <property type="molecule type" value="Genomic_DNA"/>
</dbReference>
<dbReference type="Gene3D" id="6.20.150.10">
    <property type="match status" value="1"/>
</dbReference>
<dbReference type="InterPro" id="IPR006531">
    <property type="entry name" value="Gp5/Vgr_OB"/>
</dbReference>
<evidence type="ECO:0000259" key="1">
    <source>
        <dbReference type="Pfam" id="PF04717"/>
    </source>
</evidence>